<evidence type="ECO:0000256" key="22">
    <source>
        <dbReference type="PIRSR" id="PIRSR001529-2"/>
    </source>
</evidence>
<dbReference type="InterPro" id="IPR045864">
    <property type="entry name" value="aa-tRNA-synth_II/BPL/LPL"/>
</dbReference>
<evidence type="ECO:0000313" key="27">
    <source>
        <dbReference type="Proteomes" id="UP001314229"/>
    </source>
</evidence>
<keyword evidence="10" id="KW-0007">Acetylation</keyword>
<keyword evidence="5 26" id="KW-0436">Ligase</keyword>
<dbReference type="SUPFAM" id="SSF55681">
    <property type="entry name" value="Class II aaRS and biotin synthetases"/>
    <property type="match status" value="1"/>
</dbReference>
<dbReference type="PANTHER" id="PTHR11778">
    <property type="entry name" value="SERYL-TRNA SYNTHETASE"/>
    <property type="match status" value="1"/>
</dbReference>
<dbReference type="GO" id="GO:0004828">
    <property type="term" value="F:serine-tRNA ligase activity"/>
    <property type="evidence" value="ECO:0007669"/>
    <property type="project" value="UniProtKB-EC"/>
</dbReference>
<keyword evidence="12" id="KW-0030">Aminoacyl-tRNA synthetase</keyword>
<evidence type="ECO:0000256" key="15">
    <source>
        <dbReference type="ARBA" id="ARBA00047929"/>
    </source>
</evidence>
<dbReference type="InterPro" id="IPR002314">
    <property type="entry name" value="aa-tRNA-synt_IIb"/>
</dbReference>
<dbReference type="GO" id="GO:0005524">
    <property type="term" value="F:ATP binding"/>
    <property type="evidence" value="ECO:0007669"/>
    <property type="project" value="UniProtKB-KW"/>
</dbReference>
<reference evidence="26 27" key="1">
    <citation type="submission" date="2024-01" db="EMBL/GenBank/DDBJ databases">
        <authorList>
            <person name="Alioto T."/>
            <person name="Alioto T."/>
            <person name="Gomez Garrido J."/>
        </authorList>
    </citation>
    <scope>NUCLEOTIDE SEQUENCE [LARGE SCALE GENOMIC DNA]</scope>
</reference>
<feature type="binding site" evidence="22">
    <location>
        <begin position="333"/>
        <end position="335"/>
    </location>
    <ligand>
        <name>ATP</name>
        <dbReference type="ChEBI" id="CHEBI:30616"/>
    </ligand>
</feature>
<feature type="binding site" evidence="21">
    <location>
        <position position="455"/>
    </location>
    <ligand>
        <name>L-serine</name>
        <dbReference type="ChEBI" id="CHEBI:33384"/>
    </ligand>
</feature>
<dbReference type="InterPro" id="IPR010978">
    <property type="entry name" value="tRNA-bd_arm"/>
</dbReference>
<dbReference type="NCBIfam" id="TIGR00414">
    <property type="entry name" value="serS"/>
    <property type="match status" value="1"/>
</dbReference>
<feature type="binding site" evidence="21">
    <location>
        <position position="333"/>
    </location>
    <ligand>
        <name>L-serine</name>
        <dbReference type="ChEBI" id="CHEBI:33384"/>
    </ligand>
</feature>
<evidence type="ECO:0000256" key="13">
    <source>
        <dbReference type="ARBA" id="ARBA00031113"/>
    </source>
</evidence>
<feature type="domain" description="Aminoacyl-transfer RNA synthetases class-II family profile" evidence="25">
    <location>
        <begin position="202"/>
        <end position="482"/>
    </location>
</feature>
<evidence type="ECO:0000256" key="5">
    <source>
        <dbReference type="ARBA" id="ARBA00022598"/>
    </source>
</evidence>
<evidence type="ECO:0000256" key="17">
    <source>
        <dbReference type="ARBA" id="ARBA00056247"/>
    </source>
</evidence>
<comment type="catalytic activity">
    <reaction evidence="15">
        <text>tRNA(Sec) + L-serine + ATP = L-seryl-tRNA(Sec) + AMP + diphosphate + H(+)</text>
        <dbReference type="Rhea" id="RHEA:42580"/>
        <dbReference type="Rhea" id="RHEA-COMP:9742"/>
        <dbReference type="Rhea" id="RHEA-COMP:10128"/>
        <dbReference type="ChEBI" id="CHEBI:15378"/>
        <dbReference type="ChEBI" id="CHEBI:30616"/>
        <dbReference type="ChEBI" id="CHEBI:33019"/>
        <dbReference type="ChEBI" id="CHEBI:33384"/>
        <dbReference type="ChEBI" id="CHEBI:78442"/>
        <dbReference type="ChEBI" id="CHEBI:78533"/>
        <dbReference type="ChEBI" id="CHEBI:456215"/>
        <dbReference type="EC" id="6.1.1.11"/>
    </reaction>
</comment>
<evidence type="ECO:0000256" key="23">
    <source>
        <dbReference type="SAM" id="Coils"/>
    </source>
</evidence>
<evidence type="ECO:0000256" key="2">
    <source>
        <dbReference type="ARBA" id="ARBA00005045"/>
    </source>
</evidence>
<comment type="function">
    <text evidence="17">Catalyzes the attachment of serine to tRNA(Ser). Is also probably able to aminoacylate tRNA(Sec) with serine, to form the misacylated tRNA L-seryl-tRNA(Sec), which will be further converted into selenocysteinyl-tRNA(Sec).</text>
</comment>
<comment type="catalytic activity">
    <reaction evidence="16">
        <text>tRNA(Ser) + L-serine + ATP = L-seryl-tRNA(Ser) + AMP + diphosphate + H(+)</text>
        <dbReference type="Rhea" id="RHEA:12292"/>
        <dbReference type="Rhea" id="RHEA-COMP:9669"/>
        <dbReference type="Rhea" id="RHEA-COMP:9703"/>
        <dbReference type="ChEBI" id="CHEBI:15378"/>
        <dbReference type="ChEBI" id="CHEBI:30616"/>
        <dbReference type="ChEBI" id="CHEBI:33019"/>
        <dbReference type="ChEBI" id="CHEBI:33384"/>
        <dbReference type="ChEBI" id="CHEBI:78442"/>
        <dbReference type="ChEBI" id="CHEBI:78533"/>
        <dbReference type="ChEBI" id="CHEBI:456215"/>
        <dbReference type="EC" id="6.1.1.11"/>
    </reaction>
</comment>
<evidence type="ECO:0000256" key="14">
    <source>
        <dbReference type="ARBA" id="ARBA00033352"/>
    </source>
</evidence>
<protein>
    <recommendedName>
        <fullName evidence="19">Serine--tRNA ligase, mitochondrial</fullName>
        <ecNumber evidence="4">6.1.1.11</ecNumber>
    </recommendedName>
    <alternativeName>
        <fullName evidence="20">SerRSmt</fullName>
    </alternativeName>
    <alternativeName>
        <fullName evidence="13">Seryl-tRNA synthetase</fullName>
    </alternativeName>
    <alternativeName>
        <fullName evidence="14">Seryl-tRNA(Ser/Sec) synthetase</fullName>
    </alternativeName>
</protein>
<dbReference type="GO" id="GO:0006434">
    <property type="term" value="P:seryl-tRNA aminoacylation"/>
    <property type="evidence" value="ECO:0007669"/>
    <property type="project" value="InterPro"/>
</dbReference>
<feature type="binding site" evidence="22">
    <location>
        <begin position="422"/>
        <end position="425"/>
    </location>
    <ligand>
        <name>ATP</name>
        <dbReference type="ChEBI" id="CHEBI:30616"/>
    </ligand>
</feature>
<dbReference type="PIRSF" id="PIRSF001529">
    <property type="entry name" value="Ser-tRNA-synth_IIa"/>
    <property type="match status" value="1"/>
</dbReference>
<dbReference type="FunFam" id="1.10.287.40:FF:000005">
    <property type="entry name" value="Seryl-tRNA synthetase 2, mitochondrial"/>
    <property type="match status" value="1"/>
</dbReference>
<evidence type="ECO:0000259" key="25">
    <source>
        <dbReference type="PROSITE" id="PS50862"/>
    </source>
</evidence>
<evidence type="ECO:0000256" key="12">
    <source>
        <dbReference type="ARBA" id="ARBA00023146"/>
    </source>
</evidence>
<organism evidence="26 27">
    <name type="scientific">Scomber scombrus</name>
    <name type="common">Atlantic mackerel</name>
    <name type="synonym">Scomber vernalis</name>
    <dbReference type="NCBI Taxonomy" id="13677"/>
    <lineage>
        <taxon>Eukaryota</taxon>
        <taxon>Metazoa</taxon>
        <taxon>Chordata</taxon>
        <taxon>Craniata</taxon>
        <taxon>Vertebrata</taxon>
        <taxon>Euteleostomi</taxon>
        <taxon>Actinopterygii</taxon>
        <taxon>Neopterygii</taxon>
        <taxon>Teleostei</taxon>
        <taxon>Neoteleostei</taxon>
        <taxon>Acanthomorphata</taxon>
        <taxon>Pelagiaria</taxon>
        <taxon>Scombriformes</taxon>
        <taxon>Scombridae</taxon>
        <taxon>Scomber</taxon>
    </lineage>
</organism>
<evidence type="ECO:0000256" key="18">
    <source>
        <dbReference type="ARBA" id="ARBA00063855"/>
    </source>
</evidence>
<dbReference type="Gene3D" id="1.10.287.40">
    <property type="entry name" value="Serine-tRNA synthetase, tRNA binding domain"/>
    <property type="match status" value="1"/>
</dbReference>
<dbReference type="InterPro" id="IPR006195">
    <property type="entry name" value="aa-tRNA-synth_II"/>
</dbReference>
<comment type="pathway">
    <text evidence="2">Aminoacyl-tRNA biosynthesis; selenocysteinyl-tRNA(Sec) biosynthesis; L-seryl-tRNA(Sec) from L-serine and tRNA(Sec): step 1/1.</text>
</comment>
<keyword evidence="9" id="KW-0809">Transit peptide</keyword>
<dbReference type="InterPro" id="IPR033729">
    <property type="entry name" value="SerRS_core"/>
</dbReference>
<evidence type="ECO:0000256" key="4">
    <source>
        <dbReference type="ARBA" id="ARBA00012840"/>
    </source>
</evidence>
<dbReference type="InterPro" id="IPR002317">
    <property type="entry name" value="Ser-tRNA-ligase_type_1"/>
</dbReference>
<gene>
    <name evidence="26" type="ORF">FSCOSCO3_A026134</name>
</gene>
<dbReference type="GO" id="GO:0005759">
    <property type="term" value="C:mitochondrial matrix"/>
    <property type="evidence" value="ECO:0007669"/>
    <property type="project" value="UniProtKB-SubCell"/>
</dbReference>
<evidence type="ECO:0000256" key="24">
    <source>
        <dbReference type="SAM" id="MobiDB-lite"/>
    </source>
</evidence>
<dbReference type="PRINTS" id="PR00981">
    <property type="entry name" value="TRNASYNTHSER"/>
</dbReference>
<evidence type="ECO:0000256" key="8">
    <source>
        <dbReference type="ARBA" id="ARBA00022917"/>
    </source>
</evidence>
<feature type="binding site" evidence="21">
    <location>
        <position position="355"/>
    </location>
    <ligand>
        <name>L-serine</name>
        <dbReference type="ChEBI" id="CHEBI:33384"/>
    </ligand>
</feature>
<name>A0AAV1PWG0_SCOSC</name>
<proteinExistence type="inferred from homology"/>
<dbReference type="Pfam" id="PF00587">
    <property type="entry name" value="tRNA-synt_2b"/>
    <property type="match status" value="1"/>
</dbReference>
<evidence type="ECO:0000256" key="9">
    <source>
        <dbReference type="ARBA" id="ARBA00022946"/>
    </source>
</evidence>
<evidence type="ECO:0000256" key="11">
    <source>
        <dbReference type="ARBA" id="ARBA00023128"/>
    </source>
</evidence>
<sequence length="521" mass="59163">MATGFSMAARLGRAALTVLKPVARHYSRQRSSVVIPHRFCHRARSSLYEHVREGYSDKPELDMTLVCEHTDSVIANVESRKGDLRGEDVRNIVCVWQQLQAVRTEISELEEQKKRISETVKALVVKNDKKTLTSLPEYNQALQRGRDIRNRLNQLTAKETELDQEHYLRALRLPNTTHPDVPIGDESQARVVELVGQKPEFDFKPRGHVELGEELGLIRQRHLAHVSGHRSYYLRGAGARLQIALQNFALDTLQRRGFIPMVVPDMLRGAVFEGCGMQPNAHRSQVYSMDPARFPDLNLAGTGEVGAAGYFMDHAVNWKDLPVRTVCSSTCYRAETDTGRETWGLYRVHHFNKVEMFGVTADETGEESSQLLEEFVSLQKEMFSALELHYRVLDMPTQELGPPAYRKYDIEAWMPGRNSYGEISSGSNCTDYQSRRLNILYEREDGSLQYAHTVNATACAIPRTIIAILETHQTKEGSVRLPRALQPYFGLEVIEKPKCTPLKYIGPNQHTRPPRPAPKTR</sequence>
<evidence type="ECO:0000256" key="21">
    <source>
        <dbReference type="PIRSR" id="PIRSR001529-1"/>
    </source>
</evidence>
<dbReference type="CDD" id="cd00770">
    <property type="entry name" value="SerRS_core"/>
    <property type="match status" value="1"/>
</dbReference>
<evidence type="ECO:0000256" key="1">
    <source>
        <dbReference type="ARBA" id="ARBA00004305"/>
    </source>
</evidence>
<dbReference type="Proteomes" id="UP001314229">
    <property type="component" value="Unassembled WGS sequence"/>
</dbReference>
<keyword evidence="7 22" id="KW-0067">ATP-binding</keyword>
<dbReference type="PROSITE" id="PS50862">
    <property type="entry name" value="AA_TRNA_LIGASE_II"/>
    <property type="match status" value="1"/>
</dbReference>
<evidence type="ECO:0000256" key="6">
    <source>
        <dbReference type="ARBA" id="ARBA00022741"/>
    </source>
</evidence>
<keyword evidence="8" id="KW-0648">Protein biosynthesis</keyword>
<keyword evidence="11" id="KW-0496">Mitochondrion</keyword>
<dbReference type="AlphaFoldDB" id="A0AAV1PWG0"/>
<evidence type="ECO:0000313" key="26">
    <source>
        <dbReference type="EMBL" id="CAK6974972.1"/>
    </source>
</evidence>
<comment type="subunit">
    <text evidence="18">Homodimer. The tRNA molecule probably binds across the dimer.</text>
</comment>
<evidence type="ECO:0000256" key="7">
    <source>
        <dbReference type="ARBA" id="ARBA00022840"/>
    </source>
</evidence>
<keyword evidence="6" id="KW-0547">Nucleotide-binding</keyword>
<feature type="binding site" evidence="21">
    <location>
        <position position="302"/>
    </location>
    <ligand>
        <name>L-serine</name>
        <dbReference type="ChEBI" id="CHEBI:33384"/>
    </ligand>
</feature>
<dbReference type="EC" id="6.1.1.11" evidence="4"/>
<evidence type="ECO:0000256" key="3">
    <source>
        <dbReference type="ARBA" id="ARBA00010728"/>
    </source>
</evidence>
<dbReference type="Gene3D" id="3.30.930.10">
    <property type="entry name" value="Bira Bifunctional Protein, Domain 2"/>
    <property type="match status" value="1"/>
</dbReference>
<feature type="coiled-coil region" evidence="23">
    <location>
        <begin position="99"/>
        <end position="158"/>
    </location>
</feature>
<comment type="similarity">
    <text evidence="3">Belongs to the class-II aminoacyl-tRNA synthetase family. Type-1 seryl-tRNA synthetase subfamily.</text>
</comment>
<dbReference type="FunFam" id="3.30.930.10:FF:000047">
    <property type="entry name" value="serine--tRNA ligase, mitochondrial isoform X2"/>
    <property type="match status" value="1"/>
</dbReference>
<keyword evidence="23" id="KW-0175">Coiled coil</keyword>
<evidence type="ECO:0000256" key="16">
    <source>
        <dbReference type="ARBA" id="ARBA00048823"/>
    </source>
</evidence>
<feature type="binding site" evidence="22">
    <location>
        <begin position="348"/>
        <end position="351"/>
    </location>
    <ligand>
        <name>ATP</name>
        <dbReference type="ChEBI" id="CHEBI:30616"/>
    </ligand>
</feature>
<dbReference type="InterPro" id="IPR042103">
    <property type="entry name" value="SerRS_1_N_sf"/>
</dbReference>
<feature type="region of interest" description="Disordered" evidence="24">
    <location>
        <begin position="502"/>
        <end position="521"/>
    </location>
</feature>
<dbReference type="SUPFAM" id="SSF46589">
    <property type="entry name" value="tRNA-binding arm"/>
    <property type="match status" value="1"/>
</dbReference>
<accession>A0AAV1PWG0</accession>
<comment type="subcellular location">
    <subcellularLocation>
        <location evidence="1">Mitochondrion matrix</location>
    </subcellularLocation>
</comment>
<evidence type="ECO:0000256" key="19">
    <source>
        <dbReference type="ARBA" id="ARBA00073230"/>
    </source>
</evidence>
<evidence type="ECO:0000256" key="10">
    <source>
        <dbReference type="ARBA" id="ARBA00022990"/>
    </source>
</evidence>
<feature type="site" description="Important for serine binding" evidence="21">
    <location>
        <position position="457"/>
    </location>
</feature>
<dbReference type="EMBL" id="CAWUFR010000279">
    <property type="protein sequence ID" value="CAK6974972.1"/>
    <property type="molecule type" value="Genomic_DNA"/>
</dbReference>
<comment type="caution">
    <text evidence="26">The sequence shown here is derived from an EMBL/GenBank/DDBJ whole genome shotgun (WGS) entry which is preliminary data.</text>
</comment>
<evidence type="ECO:0000256" key="20">
    <source>
        <dbReference type="ARBA" id="ARBA00078988"/>
    </source>
</evidence>
<keyword evidence="27" id="KW-1185">Reference proteome</keyword>